<comment type="similarity">
    <text evidence="3">Belongs to the 3-hydroxybenzoate 6-hydroxylase family.</text>
</comment>
<dbReference type="SUPFAM" id="SSF51905">
    <property type="entry name" value="FAD/NAD(P)-binding domain"/>
    <property type="match status" value="1"/>
</dbReference>
<organism evidence="5 6">
    <name type="scientific">Dioscorea cayennensis subsp. rotundata</name>
    <name type="common">White Guinea yam</name>
    <name type="synonym">Dioscorea rotundata</name>
    <dbReference type="NCBI Taxonomy" id="55577"/>
    <lineage>
        <taxon>Eukaryota</taxon>
        <taxon>Viridiplantae</taxon>
        <taxon>Streptophyta</taxon>
        <taxon>Embryophyta</taxon>
        <taxon>Tracheophyta</taxon>
        <taxon>Spermatophyta</taxon>
        <taxon>Magnoliopsida</taxon>
        <taxon>Liliopsida</taxon>
        <taxon>Dioscoreales</taxon>
        <taxon>Dioscoreaceae</taxon>
        <taxon>Dioscorea</taxon>
    </lineage>
</organism>
<dbReference type="PRINTS" id="PR00420">
    <property type="entry name" value="RNGMNOXGNASE"/>
</dbReference>
<name>A0AB40AK13_DIOCR</name>
<dbReference type="GO" id="GO:0071949">
    <property type="term" value="F:FAD binding"/>
    <property type="evidence" value="ECO:0007669"/>
    <property type="project" value="InterPro"/>
</dbReference>
<dbReference type="InterPro" id="IPR002938">
    <property type="entry name" value="FAD-bd"/>
</dbReference>
<feature type="domain" description="FAD-binding" evidence="4">
    <location>
        <begin position="12"/>
        <end position="361"/>
    </location>
</feature>
<evidence type="ECO:0000256" key="1">
    <source>
        <dbReference type="ARBA" id="ARBA00023002"/>
    </source>
</evidence>
<dbReference type="AlphaFoldDB" id="A0AB40AK13"/>
<keyword evidence="1" id="KW-0560">Oxidoreductase</keyword>
<dbReference type="GO" id="GO:0004497">
    <property type="term" value="F:monooxygenase activity"/>
    <property type="evidence" value="ECO:0007669"/>
    <property type="project" value="UniProtKB-KW"/>
</dbReference>
<dbReference type="PANTHER" id="PTHR45934">
    <property type="entry name" value="FAD/NAD(P)-BINDING OXIDOREDUCTASE FAMILY PROTEIN"/>
    <property type="match status" value="1"/>
</dbReference>
<reference evidence="6" key="1">
    <citation type="submission" date="2025-08" db="UniProtKB">
        <authorList>
            <consortium name="RefSeq"/>
        </authorList>
    </citation>
    <scope>IDENTIFICATION</scope>
</reference>
<dbReference type="GeneID" id="120250540"/>
<proteinExistence type="inferred from homology"/>
<dbReference type="Gene3D" id="3.50.50.60">
    <property type="entry name" value="FAD/NAD(P)-binding domain"/>
    <property type="match status" value="1"/>
</dbReference>
<evidence type="ECO:0000256" key="3">
    <source>
        <dbReference type="ARBA" id="ARBA00024018"/>
    </source>
</evidence>
<evidence type="ECO:0000313" key="5">
    <source>
        <dbReference type="Proteomes" id="UP001515500"/>
    </source>
</evidence>
<dbReference type="RefSeq" id="XP_039115298.1">
    <property type="nucleotide sequence ID" value="XM_039259364.1"/>
</dbReference>
<dbReference type="InterPro" id="IPR036188">
    <property type="entry name" value="FAD/NAD-bd_sf"/>
</dbReference>
<gene>
    <name evidence="6" type="primary">LOC120250540</name>
</gene>
<protein>
    <submittedName>
        <fullName evidence="6">Monooxygenase 2-like</fullName>
    </submittedName>
</protein>
<accession>A0AB40AK13</accession>
<keyword evidence="5" id="KW-1185">Reference proteome</keyword>
<dbReference type="Proteomes" id="UP001515500">
    <property type="component" value="Chromosome 19"/>
</dbReference>
<sequence length="421" mass="46468">MEFENGEKMVHEVVIVGAGIAGLAAALALKRVGIKSLVLERSSELRATGTALVILHNAWRALEVLGVADKLDKPYQDFQLATGSITNLVTGVRQEFSMISGSTSGKTRMRPIHRKFLLETLAAELPPESIRFMSKLSSIKTEVSKDSFSVTVLEMEDGSVIRAKVVIGCEGVHSAVAKWLGLAAPISSGRSAVRGVSIYPEGHGFKKQHNQYFMGNGIKGGFVPISNTEIYWYLNKKSNPQDQEIAREAKMIKWEVLKTAKDFPLEYRQVVSNCDLSSLTLAPLLFRVPWNIVLGPSHYGGVTVAGDAFHPMTPDLGQGGCSALEDAVVLARNIANTPNNVNLGIENYVKERRWRAARLVGASYLSGVLEPWQSRRMLSRMWESFRQYAFNWLLHSKYGTLNYDCGTLTTADESFALNKDK</sequence>
<evidence type="ECO:0000256" key="2">
    <source>
        <dbReference type="ARBA" id="ARBA00023033"/>
    </source>
</evidence>
<dbReference type="PANTHER" id="PTHR45934:SF1">
    <property type="entry name" value="OS04G0423100 PROTEIN"/>
    <property type="match status" value="1"/>
</dbReference>
<evidence type="ECO:0000313" key="6">
    <source>
        <dbReference type="RefSeq" id="XP_039115298.1"/>
    </source>
</evidence>
<keyword evidence="2" id="KW-0503">Monooxygenase</keyword>
<dbReference type="InterPro" id="IPR044560">
    <property type="entry name" value="MOase"/>
</dbReference>
<dbReference type="Pfam" id="PF01494">
    <property type="entry name" value="FAD_binding_3"/>
    <property type="match status" value="1"/>
</dbReference>
<evidence type="ECO:0000259" key="4">
    <source>
        <dbReference type="Pfam" id="PF01494"/>
    </source>
</evidence>